<evidence type="ECO:0000313" key="1">
    <source>
        <dbReference type="EMBL" id="MCU6701144.1"/>
    </source>
</evidence>
<evidence type="ECO:0008006" key="3">
    <source>
        <dbReference type="Google" id="ProtNLM"/>
    </source>
</evidence>
<organism evidence="1 2">
    <name type="scientific">Dorea ammoniilytica</name>
    <dbReference type="NCBI Taxonomy" id="2981788"/>
    <lineage>
        <taxon>Bacteria</taxon>
        <taxon>Bacillati</taxon>
        <taxon>Bacillota</taxon>
        <taxon>Clostridia</taxon>
        <taxon>Lachnospirales</taxon>
        <taxon>Lachnospiraceae</taxon>
        <taxon>Dorea</taxon>
    </lineage>
</organism>
<reference evidence="1 2" key="1">
    <citation type="journal article" date="2021" name="ISME Commun">
        <title>Automated analysis of genomic sequences facilitates high-throughput and comprehensive description of bacteria.</title>
        <authorList>
            <person name="Hitch T.C.A."/>
        </authorList>
    </citation>
    <scope>NUCLEOTIDE SEQUENCE [LARGE SCALE GENOMIC DNA]</scope>
    <source>
        <strain evidence="1 2">Sanger_02</strain>
    </source>
</reference>
<proteinExistence type="predicted"/>
<accession>A0ABT2S980</accession>
<evidence type="ECO:0000313" key="2">
    <source>
        <dbReference type="Proteomes" id="UP001207605"/>
    </source>
</evidence>
<comment type="caution">
    <text evidence="1">The sequence shown here is derived from an EMBL/GenBank/DDBJ whole genome shotgun (WGS) entry which is preliminary data.</text>
</comment>
<gene>
    <name evidence="1" type="ORF">OCV65_13025</name>
</gene>
<name>A0ABT2S980_9FIRM</name>
<dbReference type="EMBL" id="JAOQJV010000028">
    <property type="protein sequence ID" value="MCU6701144.1"/>
    <property type="molecule type" value="Genomic_DNA"/>
</dbReference>
<dbReference type="RefSeq" id="WP_262582429.1">
    <property type="nucleotide sequence ID" value="NZ_JAOQJV010000028.1"/>
</dbReference>
<protein>
    <recommendedName>
        <fullName evidence="3">Tetratricopeptide repeat protein</fullName>
    </recommendedName>
</protein>
<keyword evidence="2" id="KW-1185">Reference proteome</keyword>
<sequence>MATNDMERLAETLNAVIDGRFSKKEKNQAISTTFFFFVDAQDKEMCKKQLKFLKDSAKAEEYEFDRAMFRMLVDHSATEDDVEIIKEKLDALKNVKGNHSSQIGIMEYMLGVHYSDNGNKHEAKRYLRDARLHLKDTPYHSKIKKML</sequence>
<dbReference type="Proteomes" id="UP001207605">
    <property type="component" value="Unassembled WGS sequence"/>
</dbReference>